<evidence type="ECO:0000259" key="2">
    <source>
        <dbReference type="Pfam" id="PF18962"/>
    </source>
</evidence>
<dbReference type="Gene3D" id="2.60.40.10">
    <property type="entry name" value="Immunoglobulins"/>
    <property type="match status" value="1"/>
</dbReference>
<reference evidence="5" key="1">
    <citation type="submission" date="2016-10" db="EMBL/GenBank/DDBJ databases">
        <authorList>
            <person name="Varghese N."/>
            <person name="Submissions S."/>
        </authorList>
    </citation>
    <scope>NUCLEOTIDE SEQUENCE [LARGE SCALE GENOMIC DNA]</scope>
    <source>
        <strain evidence="5">DSM 25329</strain>
    </source>
</reference>
<dbReference type="Pfam" id="PF20597">
    <property type="entry name" value="pAdhesive_15"/>
    <property type="match status" value="1"/>
</dbReference>
<dbReference type="NCBIfam" id="TIGR04215">
    <property type="entry name" value="choice_anch_A"/>
    <property type="match status" value="1"/>
</dbReference>
<dbReference type="OrthoDB" id="937443at2"/>
<dbReference type="InterPro" id="IPR013783">
    <property type="entry name" value="Ig-like_fold"/>
</dbReference>
<name>A0A1G7ILF2_9BACT</name>
<dbReference type="InterPro" id="IPR026444">
    <property type="entry name" value="Secre_tail"/>
</dbReference>
<dbReference type="NCBIfam" id="TIGR04183">
    <property type="entry name" value="Por_Secre_tail"/>
    <property type="match status" value="1"/>
</dbReference>
<evidence type="ECO:0000313" key="5">
    <source>
        <dbReference type="Proteomes" id="UP000198748"/>
    </source>
</evidence>
<organism evidence="4 5">
    <name type="scientific">Dyadobacter soli</name>
    <dbReference type="NCBI Taxonomy" id="659014"/>
    <lineage>
        <taxon>Bacteria</taxon>
        <taxon>Pseudomonadati</taxon>
        <taxon>Bacteroidota</taxon>
        <taxon>Cytophagia</taxon>
        <taxon>Cytophagales</taxon>
        <taxon>Spirosomataceae</taxon>
        <taxon>Dyadobacter</taxon>
    </lineage>
</organism>
<dbReference type="EMBL" id="FNAN01000009">
    <property type="protein sequence ID" value="SDF13560.1"/>
    <property type="molecule type" value="Genomic_DNA"/>
</dbReference>
<dbReference type="AlphaFoldDB" id="A0A1G7ILF2"/>
<evidence type="ECO:0000259" key="3">
    <source>
        <dbReference type="Pfam" id="PF20597"/>
    </source>
</evidence>
<protein>
    <submittedName>
        <fullName evidence="4">Por secretion system C-terminal sorting domain-containing protein/choice-of-anchor A domain-containing protein</fullName>
    </submittedName>
</protein>
<dbReference type="Pfam" id="PF18962">
    <property type="entry name" value="Por_Secre_tail"/>
    <property type="match status" value="1"/>
</dbReference>
<evidence type="ECO:0000256" key="1">
    <source>
        <dbReference type="SAM" id="SignalP"/>
    </source>
</evidence>
<feature type="domain" description="Secretion system C-terminal sorting" evidence="2">
    <location>
        <begin position="424"/>
        <end position="493"/>
    </location>
</feature>
<feature type="signal peptide" evidence="1">
    <location>
        <begin position="1"/>
        <end position="28"/>
    </location>
</feature>
<gene>
    <name evidence="4" type="ORF">SAMN04487996_10935</name>
</gene>
<feature type="chain" id="PRO_5011746853" evidence="1">
    <location>
        <begin position="29"/>
        <end position="495"/>
    </location>
</feature>
<keyword evidence="1" id="KW-0732">Signal</keyword>
<feature type="domain" description="Choice-of-anchor A" evidence="3">
    <location>
        <begin position="57"/>
        <end position="310"/>
    </location>
</feature>
<dbReference type="Proteomes" id="UP000198748">
    <property type="component" value="Unassembled WGS sequence"/>
</dbReference>
<dbReference type="STRING" id="659014.SAMN04487996_10935"/>
<keyword evidence="5" id="KW-1185">Reference proteome</keyword>
<proteinExistence type="predicted"/>
<accession>A0A1G7ILF2</accession>
<sequence>MEKFYRILHTRPSSKFYRALLISFTALASIGQPAMAQGTKTSLTIPDEFLSSEFVGTGNFNAIIFGNFQSNSGDVEGRLAVAGDFNLTTRGYSVGTGSVGVNAPDTTDNLVVNGQFNNIGNWGLRGNLVYNTAPSSTVFPSLIAPTVSTIKSGKFDYIRFSDNKLLNYYRTLSGTLDALTNTGTMTFDGYHQYTLTGTSLGLNVFDITLPENMSSDEIRVDIPAGAWAIINVQNQTLSIDGGSMRMNGADKENVRVLFNFPLANSISLKSFKFLGSFLAPKASLSGNGGSINGQSIIGGHFDQQNGFEFHNFYFSESPIVLPVTLVKFTASAENTAVNLSWTTTSETNSSHFDIERSINGKVWDRIGSVLSHGESNQSLTYSFADPSPARGENLYRLKMVDLDQTFAYSSIQRVKMETGAAIAVFPNPASERILVYNNTNVRSLTISDLSGRKVYQAEKVTSAGVDLTNLTSGMYVVAVTRMNGAIEAQKVLIRK</sequence>
<evidence type="ECO:0000313" key="4">
    <source>
        <dbReference type="EMBL" id="SDF13560.1"/>
    </source>
</evidence>
<dbReference type="InterPro" id="IPR026588">
    <property type="entry name" value="Choice_anch_A"/>
</dbReference>